<feature type="domain" description="UspA" evidence="1">
    <location>
        <begin position="1"/>
        <end position="46"/>
    </location>
</feature>
<dbReference type="InterPro" id="IPR006016">
    <property type="entry name" value="UspA"/>
</dbReference>
<dbReference type="Gene3D" id="3.40.50.620">
    <property type="entry name" value="HUPs"/>
    <property type="match status" value="1"/>
</dbReference>
<reference evidence="2 3" key="1">
    <citation type="journal article" date="2014" name="PLoS Genet.">
        <title>Phylogenetically driven sequencing of extremely halophilic archaea reveals strategies for static and dynamic osmo-response.</title>
        <authorList>
            <person name="Becker E.A."/>
            <person name="Seitzer P.M."/>
            <person name="Tritt A."/>
            <person name="Larsen D."/>
            <person name="Krusor M."/>
            <person name="Yao A.I."/>
            <person name="Wu D."/>
            <person name="Madern D."/>
            <person name="Eisen J.A."/>
            <person name="Darling A.E."/>
            <person name="Facciotti M.T."/>
        </authorList>
    </citation>
    <scope>NUCLEOTIDE SEQUENCE [LARGE SCALE GENOMIC DNA]</scope>
    <source>
        <strain evidence="3">DSM 18310 / JCM 13924 / TL6</strain>
    </source>
</reference>
<sequence>MDRVLAVVDLSETSKQVAREAGSIAEQMSADVVLVHVTTEDEYKTRRSRLL</sequence>
<dbReference type="EMBL" id="AOLG01000058">
    <property type="protein sequence ID" value="ELZ63508.1"/>
    <property type="molecule type" value="Genomic_DNA"/>
</dbReference>
<dbReference type="SUPFAM" id="SSF52402">
    <property type="entry name" value="Adenine nucleotide alpha hydrolases-like"/>
    <property type="match status" value="1"/>
</dbReference>
<accession>M0FW67</accession>
<evidence type="ECO:0000313" key="2">
    <source>
        <dbReference type="EMBL" id="ELZ63508.1"/>
    </source>
</evidence>
<dbReference type="InterPro" id="IPR014729">
    <property type="entry name" value="Rossmann-like_a/b/a_fold"/>
</dbReference>
<dbReference type="PATRIC" id="fig|1227461.3.peg.3890"/>
<keyword evidence="3" id="KW-1185">Reference proteome</keyword>
<dbReference type="RefSeq" id="WP_008097277.1">
    <property type="nucleotide sequence ID" value="NZ_AOLG01000058.1"/>
</dbReference>
<organism evidence="2 3">
    <name type="scientific">Haloferax prahovense (strain DSM 18310 / JCM 13924 / TL6)</name>
    <dbReference type="NCBI Taxonomy" id="1227461"/>
    <lineage>
        <taxon>Archaea</taxon>
        <taxon>Methanobacteriati</taxon>
        <taxon>Methanobacteriota</taxon>
        <taxon>Stenosarchaea group</taxon>
        <taxon>Halobacteria</taxon>
        <taxon>Halobacteriales</taxon>
        <taxon>Haloferacaceae</taxon>
        <taxon>Haloferax</taxon>
    </lineage>
</organism>
<dbReference type="AlphaFoldDB" id="M0FW67"/>
<dbReference type="Pfam" id="PF00582">
    <property type="entry name" value="Usp"/>
    <property type="match status" value="1"/>
</dbReference>
<proteinExistence type="predicted"/>
<gene>
    <name evidence="2" type="ORF">C457_19743</name>
</gene>
<evidence type="ECO:0000259" key="1">
    <source>
        <dbReference type="Pfam" id="PF00582"/>
    </source>
</evidence>
<evidence type="ECO:0000313" key="3">
    <source>
        <dbReference type="Proteomes" id="UP000011559"/>
    </source>
</evidence>
<comment type="caution">
    <text evidence="2">The sequence shown here is derived from an EMBL/GenBank/DDBJ whole genome shotgun (WGS) entry which is preliminary data.</text>
</comment>
<protein>
    <recommendedName>
        <fullName evidence="1">UspA domain-containing protein</fullName>
    </recommendedName>
</protein>
<dbReference type="Proteomes" id="UP000011559">
    <property type="component" value="Unassembled WGS sequence"/>
</dbReference>
<name>M0FW67_HALPT</name>